<sequence length="53" mass="6140">MLPKHRLTAGALVRNENNHILLVKHPKRGWELPGGHVEEGESITNFWLGIFYY</sequence>
<dbReference type="Proteomes" id="UP000216207">
    <property type="component" value="Unassembled WGS sequence"/>
</dbReference>
<dbReference type="SUPFAM" id="SSF55811">
    <property type="entry name" value="Nudix"/>
    <property type="match status" value="1"/>
</dbReference>
<proteinExistence type="predicted"/>
<dbReference type="InterPro" id="IPR015797">
    <property type="entry name" value="NUDIX_hydrolase-like_dom_sf"/>
</dbReference>
<dbReference type="Pfam" id="PF00293">
    <property type="entry name" value="NUDIX"/>
    <property type="match status" value="1"/>
</dbReference>
<dbReference type="InterPro" id="IPR000086">
    <property type="entry name" value="NUDIX_hydrolase_dom"/>
</dbReference>
<evidence type="ECO:0000259" key="1">
    <source>
        <dbReference type="Pfam" id="PF00293"/>
    </source>
</evidence>
<evidence type="ECO:0000313" key="3">
    <source>
        <dbReference type="Proteomes" id="UP000216207"/>
    </source>
</evidence>
<dbReference type="EMBL" id="NPCC01000004">
    <property type="protein sequence ID" value="PAE90773.1"/>
    <property type="molecule type" value="Genomic_DNA"/>
</dbReference>
<gene>
    <name evidence="2" type="ORF">CHH72_02525</name>
</gene>
<protein>
    <recommendedName>
        <fullName evidence="1">Nudix hydrolase domain-containing protein</fullName>
    </recommendedName>
</protein>
<accession>A0A268P4T7</accession>
<comment type="caution">
    <text evidence="2">The sequence shown here is derived from an EMBL/GenBank/DDBJ whole genome shotgun (WGS) entry which is preliminary data.</text>
</comment>
<feature type="domain" description="Nudix hydrolase" evidence="1">
    <location>
        <begin position="4"/>
        <end position="43"/>
    </location>
</feature>
<reference evidence="2 3" key="1">
    <citation type="submission" date="2017-07" db="EMBL/GenBank/DDBJ databases">
        <title>Isolation and whole genome analysis of endospore-forming bacteria from heroin.</title>
        <authorList>
            <person name="Kalinowski J."/>
            <person name="Ahrens B."/>
            <person name="Al-Dilaimi A."/>
            <person name="Winkler A."/>
            <person name="Wibberg D."/>
            <person name="Schleenbecker U."/>
            <person name="Ruckert C."/>
            <person name="Wolfel R."/>
            <person name="Grass G."/>
        </authorList>
    </citation>
    <scope>NUCLEOTIDE SEQUENCE [LARGE SCALE GENOMIC DNA]</scope>
    <source>
        <strain evidence="2 3">7539</strain>
    </source>
</reference>
<dbReference type="AlphaFoldDB" id="A0A268P4T7"/>
<organism evidence="2 3">
    <name type="scientific">Shouchella clausii</name>
    <name type="common">Alkalihalobacillus clausii</name>
    <dbReference type="NCBI Taxonomy" id="79880"/>
    <lineage>
        <taxon>Bacteria</taxon>
        <taxon>Bacillati</taxon>
        <taxon>Bacillota</taxon>
        <taxon>Bacilli</taxon>
        <taxon>Bacillales</taxon>
        <taxon>Bacillaceae</taxon>
        <taxon>Shouchella</taxon>
    </lineage>
</organism>
<name>A0A268P4T7_SHOCL</name>
<dbReference type="Gene3D" id="3.90.79.10">
    <property type="entry name" value="Nucleoside Triphosphate Pyrophosphohydrolase"/>
    <property type="match status" value="1"/>
</dbReference>
<evidence type="ECO:0000313" key="2">
    <source>
        <dbReference type="EMBL" id="PAE90773.1"/>
    </source>
</evidence>